<evidence type="ECO:0000313" key="2">
    <source>
        <dbReference type="EMBL" id="KAK4177377.1"/>
    </source>
</evidence>
<reference evidence="2" key="2">
    <citation type="submission" date="2023-05" db="EMBL/GenBank/DDBJ databases">
        <authorList>
            <consortium name="Lawrence Berkeley National Laboratory"/>
            <person name="Steindorff A."/>
            <person name="Hensen N."/>
            <person name="Bonometti L."/>
            <person name="Westerberg I."/>
            <person name="Brannstrom I.O."/>
            <person name="Guillou S."/>
            <person name="Cros-Aarteil S."/>
            <person name="Calhoun S."/>
            <person name="Haridas S."/>
            <person name="Kuo A."/>
            <person name="Mondo S."/>
            <person name="Pangilinan J."/>
            <person name="Riley R."/>
            <person name="Labutti K."/>
            <person name="Andreopoulos B."/>
            <person name="Lipzen A."/>
            <person name="Chen C."/>
            <person name="Yanf M."/>
            <person name="Daum C."/>
            <person name="Ng V."/>
            <person name="Clum A."/>
            <person name="Ohm R."/>
            <person name="Martin F."/>
            <person name="Silar P."/>
            <person name="Natvig D."/>
            <person name="Lalanne C."/>
            <person name="Gautier V."/>
            <person name="Ament-Velasquez S.L."/>
            <person name="Kruys A."/>
            <person name="Hutchinson M.I."/>
            <person name="Powell A.J."/>
            <person name="Barry K."/>
            <person name="Miller A.N."/>
            <person name="Grigoriev I.V."/>
            <person name="Debuchy R."/>
            <person name="Gladieux P."/>
            <person name="Thoren M.H."/>
            <person name="Johannesson H."/>
        </authorList>
    </citation>
    <scope>NUCLEOTIDE SEQUENCE</scope>
    <source>
        <strain evidence="2">CBS 892.96</strain>
    </source>
</reference>
<comment type="caution">
    <text evidence="2">The sequence shown here is derived from an EMBL/GenBank/DDBJ whole genome shotgun (WGS) entry which is preliminary data.</text>
</comment>
<organism evidence="2 3">
    <name type="scientific">Triangularia setosa</name>
    <dbReference type="NCBI Taxonomy" id="2587417"/>
    <lineage>
        <taxon>Eukaryota</taxon>
        <taxon>Fungi</taxon>
        <taxon>Dikarya</taxon>
        <taxon>Ascomycota</taxon>
        <taxon>Pezizomycotina</taxon>
        <taxon>Sordariomycetes</taxon>
        <taxon>Sordariomycetidae</taxon>
        <taxon>Sordariales</taxon>
        <taxon>Podosporaceae</taxon>
        <taxon>Triangularia</taxon>
    </lineage>
</organism>
<dbReference type="InterPro" id="IPR038921">
    <property type="entry name" value="YOR389W-like"/>
</dbReference>
<evidence type="ECO:0000256" key="1">
    <source>
        <dbReference type="SAM" id="SignalP"/>
    </source>
</evidence>
<reference evidence="2" key="1">
    <citation type="journal article" date="2023" name="Mol. Phylogenet. Evol.">
        <title>Genome-scale phylogeny and comparative genomics of the fungal order Sordariales.</title>
        <authorList>
            <person name="Hensen N."/>
            <person name="Bonometti L."/>
            <person name="Westerberg I."/>
            <person name="Brannstrom I.O."/>
            <person name="Guillou S."/>
            <person name="Cros-Aarteil S."/>
            <person name="Calhoun S."/>
            <person name="Haridas S."/>
            <person name="Kuo A."/>
            <person name="Mondo S."/>
            <person name="Pangilinan J."/>
            <person name="Riley R."/>
            <person name="LaButti K."/>
            <person name="Andreopoulos B."/>
            <person name="Lipzen A."/>
            <person name="Chen C."/>
            <person name="Yan M."/>
            <person name="Daum C."/>
            <person name="Ng V."/>
            <person name="Clum A."/>
            <person name="Steindorff A."/>
            <person name="Ohm R.A."/>
            <person name="Martin F."/>
            <person name="Silar P."/>
            <person name="Natvig D.O."/>
            <person name="Lalanne C."/>
            <person name="Gautier V."/>
            <person name="Ament-Velasquez S.L."/>
            <person name="Kruys A."/>
            <person name="Hutchinson M.I."/>
            <person name="Powell A.J."/>
            <person name="Barry K."/>
            <person name="Miller A.N."/>
            <person name="Grigoriev I.V."/>
            <person name="Debuchy R."/>
            <person name="Gladieux P."/>
            <person name="Hiltunen Thoren M."/>
            <person name="Johannesson H."/>
        </authorList>
    </citation>
    <scope>NUCLEOTIDE SEQUENCE</scope>
    <source>
        <strain evidence="2">CBS 892.96</strain>
    </source>
</reference>
<feature type="signal peptide" evidence="1">
    <location>
        <begin position="1"/>
        <end position="22"/>
    </location>
</feature>
<dbReference type="AlphaFoldDB" id="A0AAN6WC52"/>
<dbReference type="PANTHER" id="PTHR35204">
    <property type="entry name" value="YALI0A21131P"/>
    <property type="match status" value="1"/>
</dbReference>
<gene>
    <name evidence="2" type="ORF">QBC36DRAFT_131607</name>
</gene>
<keyword evidence="1" id="KW-0732">Signal</keyword>
<sequence>MRITSLRHAAVWVACLSHHVAAVKHRNPAEGAARKNAYEIFNAIHSAMRQWGSSLNHNGLSTFVATVPAGVTLYHGTWRTAPPPGPEWLAFEIEHAEMFAHARMRFPPPAPNTTDSFIKLQRQRGIFFQGQSDYQARNDDEDDDTEGHLQLYRTTKPIRLLYIDGMSAGNTEMGTLDFQDFVLRGDRHADVWDELDRAKSLCDVVTGWGLQGVIRMEAGFEIIQCDFSDSLELVSVTQRPSEPRGGLGWEGYSEVHPIEFVRAVAQRYHGIGASRVALDFSSMVSAMFYPVALSNENMSNPSLPRLRHATDEELHVIRARVEEVVYERLDGKQSSINWQEVADLIVGRYADRIWFMAERAQFTLEILGELNHLTNTHVDYGAEKDGYRAALSRCERHYLSSVTPRTPEDRLILAAMEEVTHAICERLYAVRLYIEHELGYKYNYTAPAAHEDKVLHASKRSIKHLMENLKWTRWKECTTCGFHEVCFVPMWPFGDKDSYEQPNCRDLSSITNGWWENRYWDMPKMRHSVKPPSKEDL</sequence>
<feature type="chain" id="PRO_5042829577" evidence="1">
    <location>
        <begin position="23"/>
        <end position="537"/>
    </location>
</feature>
<protein>
    <submittedName>
        <fullName evidence="2">Uncharacterized protein</fullName>
    </submittedName>
</protein>
<dbReference type="PANTHER" id="PTHR35204:SF1">
    <property type="entry name" value="ENTEROTOXIN"/>
    <property type="match status" value="1"/>
</dbReference>
<dbReference type="Proteomes" id="UP001302321">
    <property type="component" value="Unassembled WGS sequence"/>
</dbReference>
<proteinExistence type="predicted"/>
<accession>A0AAN6WC52</accession>
<name>A0AAN6WC52_9PEZI</name>
<evidence type="ECO:0000313" key="3">
    <source>
        <dbReference type="Proteomes" id="UP001302321"/>
    </source>
</evidence>
<dbReference type="EMBL" id="MU866166">
    <property type="protein sequence ID" value="KAK4177377.1"/>
    <property type="molecule type" value="Genomic_DNA"/>
</dbReference>
<keyword evidence="3" id="KW-1185">Reference proteome</keyword>